<name>A0ABV6YJ94_UNCEI</name>
<proteinExistence type="predicted"/>
<dbReference type="Gene3D" id="2.60.40.4070">
    <property type="match status" value="1"/>
</dbReference>
<accession>A0ABV6YJ94</accession>
<reference evidence="4 5" key="1">
    <citation type="submission" date="2024-09" db="EMBL/GenBank/DDBJ databases">
        <authorList>
            <person name="D'Angelo T."/>
        </authorList>
    </citation>
    <scope>NUCLEOTIDE SEQUENCE [LARGE SCALE GENOMIC DNA]</scope>
    <source>
        <strain evidence="4">SAG AM-320-E07</strain>
    </source>
</reference>
<feature type="chain" id="PRO_5045572962" evidence="1">
    <location>
        <begin position="28"/>
        <end position="753"/>
    </location>
</feature>
<dbReference type="Proteomes" id="UP001593833">
    <property type="component" value="Unassembled WGS sequence"/>
</dbReference>
<evidence type="ECO:0000259" key="3">
    <source>
        <dbReference type="Pfam" id="PF13860"/>
    </source>
</evidence>
<gene>
    <name evidence="4" type="ORF">ACFL6M_02115</name>
</gene>
<keyword evidence="5" id="KW-1185">Reference proteome</keyword>
<dbReference type="InterPro" id="IPR025965">
    <property type="entry name" value="FlgD/Vpr_Ig-like"/>
</dbReference>
<feature type="domain" description="Peptidase C39-like" evidence="2">
    <location>
        <begin position="172"/>
        <end position="240"/>
    </location>
</feature>
<dbReference type="Pfam" id="PF13860">
    <property type="entry name" value="FlgD_ig"/>
    <property type="match status" value="1"/>
</dbReference>
<evidence type="ECO:0000259" key="2">
    <source>
        <dbReference type="Pfam" id="PF13529"/>
    </source>
</evidence>
<evidence type="ECO:0000313" key="5">
    <source>
        <dbReference type="Proteomes" id="UP001593833"/>
    </source>
</evidence>
<protein>
    <submittedName>
        <fullName evidence="4">FlgD immunoglobulin-like domain containing protein</fullName>
    </submittedName>
</protein>
<keyword evidence="1" id="KW-0732">Signal</keyword>
<evidence type="ECO:0000313" key="4">
    <source>
        <dbReference type="EMBL" id="MFC1572370.1"/>
    </source>
</evidence>
<feature type="signal peptide" evidence="1">
    <location>
        <begin position="1"/>
        <end position="27"/>
    </location>
</feature>
<dbReference type="EMBL" id="JBHPKH010000013">
    <property type="protein sequence ID" value="MFC1572370.1"/>
    <property type="molecule type" value="Genomic_DNA"/>
</dbReference>
<evidence type="ECO:0000256" key="1">
    <source>
        <dbReference type="SAM" id="SignalP"/>
    </source>
</evidence>
<dbReference type="NCBIfam" id="TIGR04183">
    <property type="entry name" value="Por_Secre_tail"/>
    <property type="match status" value="1"/>
</dbReference>
<sequence length="753" mass="81234">MRRQELTFTALATMAVVAFFLPGFAEAQLTTTGPVPPPGIDRGLREPTRSQVVLTDVPAYIWQHGCGPTAEGMVIGYWDGHGFPDLVVGEANTQTPDVNAMIADDSDQPDCELPDGDHYQDYSCPIDYGTPIPDRSETGGAHASNCVADFMATSRSSFGNCYGWSYLAQIPASYNMYVEYVSDTYIHDVHVHSFAGFTWDEYKAEIDAGRPFCLLVDTDGNGSTDHFVTAIGYDDETFEYGCRDTWDRSVHWFEWRGMSAGNSWGIHSAITYEISHPGVCCLDDACEPLASDDCTAAGGIYMDGMPYCDPNPCINACCHVDSCRVVTAPACLDAGGEWQVGVKTCDPNPCFDFVCCIDHTCQLLKLAECAAQGGEWLEGVVTCDPDPCAYYACCNDTECHILKYEDCVAVEGEWIVGALVCSPNPCPAVDLSGGILMVHAPPGLQWSNGLDFCQQYYDEHAISSTAEQITSIEPDTATGESSVWYVIAAWEDIKETCSVQFGLADYDEEIFSFREASPCNAGGLEISSSGWPGAGEGTLVIHENRWWGNYIPVYLFGGYGYYEGEIPLGPDETQAIGGFYNCDTAGIIRDPVCYGSLGIFTSGNDCYLPEEAFACCIDSVCTVLTANECDGSGGIFHAGLTSCEPNPCDPSSGFGPEAAGPVSTWLFTPQPNPFTSSTILRYQLGAAGDVEIGVYDASGRLVRRLHAGATPSGPGLTVWDGRDKRGARASPGTYFFRLSAGGKMLSQRVVVLE</sequence>
<comment type="caution">
    <text evidence="4">The sequence shown here is derived from an EMBL/GenBank/DDBJ whole genome shotgun (WGS) entry which is preliminary data.</text>
</comment>
<dbReference type="InterPro" id="IPR039564">
    <property type="entry name" value="Peptidase_C39-like"/>
</dbReference>
<dbReference type="Pfam" id="PF13529">
    <property type="entry name" value="Peptidase_C39_2"/>
    <property type="match status" value="1"/>
</dbReference>
<feature type="domain" description="FlgD/Vpr Ig-like" evidence="3">
    <location>
        <begin position="685"/>
        <end position="740"/>
    </location>
</feature>
<dbReference type="InterPro" id="IPR026444">
    <property type="entry name" value="Secre_tail"/>
</dbReference>
<organism evidence="4 5">
    <name type="scientific">Eiseniibacteriota bacterium</name>
    <dbReference type="NCBI Taxonomy" id="2212470"/>
    <lineage>
        <taxon>Bacteria</taxon>
        <taxon>Candidatus Eiseniibacteriota</taxon>
    </lineage>
</organism>